<dbReference type="VEuPathDB" id="TriTrypDB:TcIL3000.11.7320"/>
<feature type="compositionally biased region" description="Polar residues" evidence="3">
    <location>
        <begin position="435"/>
        <end position="445"/>
    </location>
</feature>
<gene>
    <name evidence="4" type="ORF">TCIL3000_11_7320</name>
</gene>
<dbReference type="PANTHER" id="PTHR15454:SF56">
    <property type="entry name" value="PROTEIN PHOSPHATASE 1 REGULATORY SUBUNIT 7-RELATED"/>
    <property type="match status" value="1"/>
</dbReference>
<name>G0V0X8_TRYCI</name>
<dbReference type="PANTHER" id="PTHR15454">
    <property type="entry name" value="NISCHARIN RELATED"/>
    <property type="match status" value="1"/>
</dbReference>
<sequence length="534" mass="57703">MKINLSQRNINEFDSSAFSTKEEMEILDSITEMDLSRNKITSLSGLLSLSALAVLDVSHNNIASLDPLPVTLRRLTASFNMICDVGGLSLLVQLQELNLANNRVTSLAGLPPSLCILEVSNNLLPSLAALERCPNLRTVQAQNNAIQAAEGLVPLANLRSLQVIALGGNPVVGDASEISAVRALLPPSLKIADFPTAVDTSVLTPPKGSPAASPVFLTGEALTYHSVVSSCAIPTTVPPAEKTVVPGAVEAERGSAPNRETVEGCREEITEKMNEHKNLEDSGALQHNTSYESINVSQDACEVYCSPEGSSLEAPVSTATPSEQDPILYVLNHVRSELHCCQALCETYKKETEELRKRTHELERTCELQALENAKLRDHLHRMQRELRRGATTIQEKERLAQTLEVGSDLSESHMGSSVSSREEASSVSTEEKNVPQSASRTQGGENRAGPDRMEILRRKTEMRDNAHSLAAVLMSIMSTTKTATGPLMSPPSVVTPTTGADTDVPKSRNRSAQRPHRYSASFATPGGAYKRKQ</sequence>
<feature type="compositionally biased region" description="Basic and acidic residues" evidence="3">
    <location>
        <begin position="421"/>
        <end position="434"/>
    </location>
</feature>
<accession>G0V0X8</accession>
<dbReference type="SMART" id="SM00364">
    <property type="entry name" value="LRR_BAC"/>
    <property type="match status" value="4"/>
</dbReference>
<evidence type="ECO:0000313" key="4">
    <source>
        <dbReference type="EMBL" id="CCC95299.1"/>
    </source>
</evidence>
<feature type="region of interest" description="Disordered" evidence="3">
    <location>
        <begin position="483"/>
        <end position="534"/>
    </location>
</feature>
<dbReference type="SMART" id="SM00369">
    <property type="entry name" value="LRR_TYP"/>
    <property type="match status" value="3"/>
</dbReference>
<dbReference type="Gene3D" id="3.80.10.10">
    <property type="entry name" value="Ribonuclease Inhibitor"/>
    <property type="match status" value="2"/>
</dbReference>
<dbReference type="GO" id="GO:0005737">
    <property type="term" value="C:cytoplasm"/>
    <property type="evidence" value="ECO:0007669"/>
    <property type="project" value="TreeGrafter"/>
</dbReference>
<keyword evidence="1" id="KW-0433">Leucine-rich repeat</keyword>
<dbReference type="InterPro" id="IPR001611">
    <property type="entry name" value="Leu-rich_rpt"/>
</dbReference>
<organism evidence="4">
    <name type="scientific">Trypanosoma congolense (strain IL3000)</name>
    <dbReference type="NCBI Taxonomy" id="1068625"/>
    <lineage>
        <taxon>Eukaryota</taxon>
        <taxon>Discoba</taxon>
        <taxon>Euglenozoa</taxon>
        <taxon>Kinetoplastea</taxon>
        <taxon>Metakinetoplastina</taxon>
        <taxon>Trypanosomatida</taxon>
        <taxon>Trypanosomatidae</taxon>
        <taxon>Trypanosoma</taxon>
        <taxon>Nannomonas</taxon>
    </lineage>
</organism>
<dbReference type="SUPFAM" id="SSF52058">
    <property type="entry name" value="L domain-like"/>
    <property type="match status" value="1"/>
</dbReference>
<dbReference type="InterPro" id="IPR003591">
    <property type="entry name" value="Leu-rich_rpt_typical-subtyp"/>
</dbReference>
<feature type="region of interest" description="Disordered" evidence="3">
    <location>
        <begin position="404"/>
        <end position="453"/>
    </location>
</feature>
<dbReference type="SMART" id="SM00365">
    <property type="entry name" value="LRR_SD22"/>
    <property type="match status" value="3"/>
</dbReference>
<feature type="compositionally biased region" description="Basic residues" evidence="3">
    <location>
        <begin position="508"/>
        <end position="518"/>
    </location>
</feature>
<dbReference type="EMBL" id="HE575324">
    <property type="protein sequence ID" value="CCC95299.1"/>
    <property type="molecule type" value="Genomic_DNA"/>
</dbReference>
<evidence type="ECO:0000256" key="2">
    <source>
        <dbReference type="ARBA" id="ARBA00022737"/>
    </source>
</evidence>
<reference evidence="4" key="1">
    <citation type="journal article" date="2012" name="Proc. Natl. Acad. Sci. U.S.A.">
        <title>Antigenic diversity is generated by distinct evolutionary mechanisms in African trypanosome species.</title>
        <authorList>
            <person name="Jackson A.P."/>
            <person name="Berry A."/>
            <person name="Aslett M."/>
            <person name="Allison H.C."/>
            <person name="Burton P."/>
            <person name="Vavrova-Anderson J."/>
            <person name="Brown R."/>
            <person name="Browne H."/>
            <person name="Corton N."/>
            <person name="Hauser H."/>
            <person name="Gamble J."/>
            <person name="Gilderthorp R."/>
            <person name="Marcello L."/>
            <person name="McQuillan J."/>
            <person name="Otto T.D."/>
            <person name="Quail M.A."/>
            <person name="Sanders M.J."/>
            <person name="van Tonder A."/>
            <person name="Ginger M.L."/>
            <person name="Field M.C."/>
            <person name="Barry J.D."/>
            <person name="Hertz-Fowler C."/>
            <person name="Berriman M."/>
        </authorList>
    </citation>
    <scope>NUCLEOTIDE SEQUENCE</scope>
    <source>
        <strain evidence="4">IL3000</strain>
    </source>
</reference>
<evidence type="ECO:0000256" key="1">
    <source>
        <dbReference type="ARBA" id="ARBA00022614"/>
    </source>
</evidence>
<dbReference type="AlphaFoldDB" id="G0V0X8"/>
<protein>
    <submittedName>
        <fullName evidence="4">Uncharacterized protein TCIL3000_11_7320</fullName>
    </submittedName>
</protein>
<proteinExistence type="predicted"/>
<dbReference type="PROSITE" id="PS51450">
    <property type="entry name" value="LRR"/>
    <property type="match status" value="3"/>
</dbReference>
<evidence type="ECO:0000256" key="3">
    <source>
        <dbReference type="SAM" id="MobiDB-lite"/>
    </source>
</evidence>
<keyword evidence="2" id="KW-0677">Repeat</keyword>
<dbReference type="InterPro" id="IPR032675">
    <property type="entry name" value="LRR_dom_sf"/>
</dbReference>